<feature type="compositionally biased region" description="Polar residues" evidence="3">
    <location>
        <begin position="104"/>
        <end position="114"/>
    </location>
</feature>
<feature type="compositionally biased region" description="Polar residues" evidence="3">
    <location>
        <begin position="76"/>
        <end position="92"/>
    </location>
</feature>
<feature type="compositionally biased region" description="Polar residues" evidence="3">
    <location>
        <begin position="803"/>
        <end position="812"/>
    </location>
</feature>
<dbReference type="InterPro" id="IPR036028">
    <property type="entry name" value="SH3-like_dom_sf"/>
</dbReference>
<proteinExistence type="predicted"/>
<reference evidence="5 6" key="1">
    <citation type="journal article" date="2022" name="Gigascience">
        <title>A chromosome-level genome assembly and annotation of the desert horned lizard, Phrynosoma platyrhinos, provides insight into chromosomal rearrangements among reptiles.</title>
        <authorList>
            <person name="Koochekian N."/>
            <person name="Ascanio A."/>
            <person name="Farleigh K."/>
            <person name="Card D.C."/>
            <person name="Schield D.R."/>
            <person name="Castoe T.A."/>
            <person name="Jezkova T."/>
        </authorList>
    </citation>
    <scope>NUCLEOTIDE SEQUENCE [LARGE SCALE GENOMIC DNA]</scope>
    <source>
        <strain evidence="5">NK-2021</strain>
    </source>
</reference>
<dbReference type="PANTHER" id="PTHR46514:SF2">
    <property type="entry name" value="AMPHIPHYSIN"/>
    <property type="match status" value="1"/>
</dbReference>
<name>A0ABQ7TDC8_PHRPL</name>
<feature type="region of interest" description="Disordered" evidence="3">
    <location>
        <begin position="773"/>
        <end position="817"/>
    </location>
</feature>
<evidence type="ECO:0000256" key="1">
    <source>
        <dbReference type="ARBA" id="ARBA00022443"/>
    </source>
</evidence>
<feature type="compositionally biased region" description="Low complexity" evidence="3">
    <location>
        <begin position="650"/>
        <end position="667"/>
    </location>
</feature>
<feature type="compositionally biased region" description="Basic and acidic residues" evidence="3">
    <location>
        <begin position="360"/>
        <end position="380"/>
    </location>
</feature>
<dbReference type="PRINTS" id="PR01251">
    <property type="entry name" value="AMPHIPHYSIN"/>
</dbReference>
<dbReference type="SUPFAM" id="SSF50044">
    <property type="entry name" value="SH3-domain"/>
    <property type="match status" value="1"/>
</dbReference>
<evidence type="ECO:0000256" key="3">
    <source>
        <dbReference type="SAM" id="MobiDB-lite"/>
    </source>
</evidence>
<dbReference type="SMART" id="SM00326">
    <property type="entry name" value="SH3"/>
    <property type="match status" value="1"/>
</dbReference>
<gene>
    <name evidence="5" type="ORF">JD844_002627</name>
</gene>
<feature type="region of interest" description="Disordered" evidence="3">
    <location>
        <begin position="526"/>
        <end position="549"/>
    </location>
</feature>
<feature type="region of interest" description="Disordered" evidence="3">
    <location>
        <begin position="360"/>
        <end position="386"/>
    </location>
</feature>
<feature type="region of interest" description="Disordered" evidence="3">
    <location>
        <begin position="141"/>
        <end position="175"/>
    </location>
</feature>
<evidence type="ECO:0000256" key="2">
    <source>
        <dbReference type="PROSITE-ProRule" id="PRU00192"/>
    </source>
</evidence>
<feature type="region of interest" description="Disordered" evidence="3">
    <location>
        <begin position="563"/>
        <end position="588"/>
    </location>
</feature>
<evidence type="ECO:0000313" key="5">
    <source>
        <dbReference type="EMBL" id="KAH0627173.1"/>
    </source>
</evidence>
<evidence type="ECO:0000313" key="6">
    <source>
        <dbReference type="Proteomes" id="UP000826234"/>
    </source>
</evidence>
<dbReference type="Proteomes" id="UP000826234">
    <property type="component" value="Unassembled WGS sequence"/>
</dbReference>
<feature type="compositionally biased region" description="Polar residues" evidence="3">
    <location>
        <begin position="776"/>
        <end position="792"/>
    </location>
</feature>
<feature type="region of interest" description="Disordered" evidence="3">
    <location>
        <begin position="28"/>
        <end position="129"/>
    </location>
</feature>
<sequence length="893" mass="97304">MVIVRTSNELVQPPDSSKSLSLCNLVMEENPNSGSTEDVNKAQTDLGSLNLGLDGSAASESQEKAAGGGPLLSPEAEQTSTESSGALATTTWPEVGQQEDGATWTASIDGNENTFPEPYLDSSHVMDSGTDLVETNEPLVGETLVESPEVKTDSFLDGDPFSMEETKEEKQETEESLWANVEPCEKVEIRDVKCKELDCTEKLPQRDCDNKSYSELDQHEALAKTEHETMKSIKGEAVRESEYDNRQPETVGNCLQEVGPEFNEVLIMQQESKGDAEDVVNIRLGYEVSDCTAVECGRFETEKGLGLWNQDHGTVCVDDLPTAGNVAINWAQENEMANLTGLAKLEIRDKSTGEAEKLVCGEEIHGTEEPDKASEDHSHNNSESSNFADDYQVTFIPFENDMVLQPSSDTANPNLNHSWLDNVEDKYLDGEAFSMAEELDNNFSFPEAMEMDPWQANWDPTVNNDSWGFSSQVNGSDNWPFPPTKGSVDGNMENPWSGFNEKWSTEDLGGLDNSWGAAGIIPSHQNQETPLRQGSSGEQANISSFGPNKEIGRPLVLFKMGNSRNASTESSTSPKDNETNSSDLSEDEIANRRYGLLYQEIEADKEEDTSLFSVQSSQNVMDNMAETEEAPSLELQKEEAPRAPDAVDTAAEPEAQPAEAAGEPAAETVDAVEAGIKEAPEHVEKECELQMDSVVEDAAEAEAVDVTPVMEGGEVAAAPTVVQESDIPLTEEKAGESQENLSNIPSVIIEPASNNEGDGEDHEVLVNESKDAVEDLSTQDTEGLVSETSETVSEPKISKDVQPASSEEQTVSAHDDMPPGFLYKVEALHDFEAANSDELNLRRGDIVLVVPSVAAADQEAGWLTGIRECDWLQCRDATTCKGLFPENFTCRRE</sequence>
<feature type="compositionally biased region" description="Low complexity" evidence="3">
    <location>
        <begin position="45"/>
        <end position="59"/>
    </location>
</feature>
<keyword evidence="6" id="KW-1185">Reference proteome</keyword>
<dbReference type="InterPro" id="IPR003005">
    <property type="entry name" value="Amphiphysin"/>
</dbReference>
<protein>
    <recommendedName>
        <fullName evidence="4">SH3 domain-containing protein</fullName>
    </recommendedName>
</protein>
<evidence type="ECO:0000259" key="4">
    <source>
        <dbReference type="PROSITE" id="PS50002"/>
    </source>
</evidence>
<feature type="compositionally biased region" description="Polar residues" evidence="3">
    <location>
        <begin position="526"/>
        <end position="546"/>
    </location>
</feature>
<organism evidence="5 6">
    <name type="scientific">Phrynosoma platyrhinos</name>
    <name type="common">Desert horned lizard</name>
    <dbReference type="NCBI Taxonomy" id="52577"/>
    <lineage>
        <taxon>Eukaryota</taxon>
        <taxon>Metazoa</taxon>
        <taxon>Chordata</taxon>
        <taxon>Craniata</taxon>
        <taxon>Vertebrata</taxon>
        <taxon>Euteleostomi</taxon>
        <taxon>Lepidosauria</taxon>
        <taxon>Squamata</taxon>
        <taxon>Bifurcata</taxon>
        <taxon>Unidentata</taxon>
        <taxon>Episquamata</taxon>
        <taxon>Toxicofera</taxon>
        <taxon>Iguania</taxon>
        <taxon>Phrynosomatidae</taxon>
        <taxon>Phrynosomatinae</taxon>
        <taxon>Phrynosoma</taxon>
    </lineage>
</organism>
<dbReference type="PROSITE" id="PS50002">
    <property type="entry name" value="SH3"/>
    <property type="match status" value="1"/>
</dbReference>
<keyword evidence="1 2" id="KW-0728">SH3 domain</keyword>
<dbReference type="Pfam" id="PF14604">
    <property type="entry name" value="SH3_9"/>
    <property type="match status" value="1"/>
</dbReference>
<feature type="compositionally biased region" description="Polar residues" evidence="3">
    <location>
        <begin position="563"/>
        <end position="583"/>
    </location>
</feature>
<dbReference type="EMBL" id="JAIPUX010000521">
    <property type="protein sequence ID" value="KAH0627173.1"/>
    <property type="molecule type" value="Genomic_DNA"/>
</dbReference>
<feature type="domain" description="SH3" evidence="4">
    <location>
        <begin position="820"/>
        <end position="893"/>
    </location>
</feature>
<dbReference type="InterPro" id="IPR001452">
    <property type="entry name" value="SH3_domain"/>
</dbReference>
<dbReference type="Gene3D" id="2.30.30.40">
    <property type="entry name" value="SH3 Domains"/>
    <property type="match status" value="1"/>
</dbReference>
<dbReference type="PANTHER" id="PTHR46514">
    <property type="entry name" value="AMPHIPHYSIN"/>
    <property type="match status" value="1"/>
</dbReference>
<feature type="compositionally biased region" description="Polar residues" evidence="3">
    <location>
        <begin position="30"/>
        <end position="43"/>
    </location>
</feature>
<feature type="region of interest" description="Disordered" evidence="3">
    <location>
        <begin position="625"/>
        <end position="668"/>
    </location>
</feature>
<comment type="caution">
    <text evidence="5">The sequence shown here is derived from an EMBL/GenBank/DDBJ whole genome shotgun (WGS) entry which is preliminary data.</text>
</comment>
<accession>A0ABQ7TDC8</accession>